<reference evidence="2" key="1">
    <citation type="journal article" date="2022" name="Int. J. Mol. Sci.">
        <title>Draft Genome of Tanacetum Coccineum: Genomic Comparison of Closely Related Tanacetum-Family Plants.</title>
        <authorList>
            <person name="Yamashiro T."/>
            <person name="Shiraishi A."/>
            <person name="Nakayama K."/>
            <person name="Satake H."/>
        </authorList>
    </citation>
    <scope>NUCLEOTIDE SEQUENCE</scope>
</reference>
<reference evidence="2" key="2">
    <citation type="submission" date="2022-01" db="EMBL/GenBank/DDBJ databases">
        <authorList>
            <person name="Yamashiro T."/>
            <person name="Shiraishi A."/>
            <person name="Satake H."/>
            <person name="Nakayama K."/>
        </authorList>
    </citation>
    <scope>NUCLEOTIDE SEQUENCE</scope>
</reference>
<evidence type="ECO:0000313" key="2">
    <source>
        <dbReference type="EMBL" id="GJU01753.1"/>
    </source>
</evidence>
<organism evidence="2 3">
    <name type="scientific">Tanacetum coccineum</name>
    <dbReference type="NCBI Taxonomy" id="301880"/>
    <lineage>
        <taxon>Eukaryota</taxon>
        <taxon>Viridiplantae</taxon>
        <taxon>Streptophyta</taxon>
        <taxon>Embryophyta</taxon>
        <taxon>Tracheophyta</taxon>
        <taxon>Spermatophyta</taxon>
        <taxon>Magnoliopsida</taxon>
        <taxon>eudicotyledons</taxon>
        <taxon>Gunneridae</taxon>
        <taxon>Pentapetalae</taxon>
        <taxon>asterids</taxon>
        <taxon>campanulids</taxon>
        <taxon>Asterales</taxon>
        <taxon>Asteraceae</taxon>
        <taxon>Asteroideae</taxon>
        <taxon>Anthemideae</taxon>
        <taxon>Anthemidinae</taxon>
        <taxon>Tanacetum</taxon>
    </lineage>
</organism>
<dbReference type="EMBL" id="BQNB010020994">
    <property type="protein sequence ID" value="GJU01753.1"/>
    <property type="molecule type" value="Genomic_DNA"/>
</dbReference>
<sequence>MTQRLMIKIVHRAIGEKVDEVKEEEQVKRTGKRKKQKARKGINVDKSAQEDSETDKEESVEAMNPTPLTIKSDTLELRLKTSQERMLYRTMFDPPLIEDPIWSLPFQQKMFITIGYRLSLENLSREAAPGKEVQTGPPAPMTAKQLTANKNQEELKASCLLDIHDGISS</sequence>
<gene>
    <name evidence="2" type="ORF">Tco_1112091</name>
</gene>
<accession>A0ABQ5IR62</accession>
<proteinExistence type="predicted"/>
<name>A0ABQ5IR62_9ASTR</name>
<evidence type="ECO:0000256" key="1">
    <source>
        <dbReference type="SAM" id="MobiDB-lite"/>
    </source>
</evidence>
<keyword evidence="3" id="KW-1185">Reference proteome</keyword>
<feature type="region of interest" description="Disordered" evidence="1">
    <location>
        <begin position="21"/>
        <end position="69"/>
    </location>
</feature>
<dbReference type="Proteomes" id="UP001151760">
    <property type="component" value="Unassembled WGS sequence"/>
</dbReference>
<feature type="compositionally biased region" description="Acidic residues" evidence="1">
    <location>
        <begin position="50"/>
        <end position="60"/>
    </location>
</feature>
<evidence type="ECO:0000313" key="3">
    <source>
        <dbReference type="Proteomes" id="UP001151760"/>
    </source>
</evidence>
<feature type="compositionally biased region" description="Basic residues" evidence="1">
    <location>
        <begin position="29"/>
        <end position="40"/>
    </location>
</feature>
<protein>
    <submittedName>
        <fullName evidence="2">Uncharacterized protein</fullName>
    </submittedName>
</protein>
<comment type="caution">
    <text evidence="2">The sequence shown here is derived from an EMBL/GenBank/DDBJ whole genome shotgun (WGS) entry which is preliminary data.</text>
</comment>